<dbReference type="Proteomes" id="UP000037393">
    <property type="component" value="Unassembled WGS sequence"/>
</dbReference>
<protein>
    <recommendedName>
        <fullName evidence="3">Metal-binding protein</fullName>
    </recommendedName>
</protein>
<dbReference type="InterPro" id="IPR019620">
    <property type="entry name" value="Metal-bd_prot_put"/>
</dbReference>
<comment type="caution">
    <text evidence="1">The sequence shown here is derived from an EMBL/GenBank/DDBJ whole genome shotgun (WGS) entry which is preliminary data.</text>
</comment>
<evidence type="ECO:0008006" key="3">
    <source>
        <dbReference type="Google" id="ProtNLM"/>
    </source>
</evidence>
<proteinExistence type="predicted"/>
<dbReference type="OrthoDB" id="285410at2"/>
<evidence type="ECO:0000313" key="2">
    <source>
        <dbReference type="Proteomes" id="UP000037393"/>
    </source>
</evidence>
<gene>
    <name evidence="1" type="ORF">GM31_12480</name>
</gene>
<dbReference type="PATRIC" id="fig|379893.4.peg.2534"/>
<dbReference type="RefSeq" id="WP_049856200.1">
    <property type="nucleotide sequence ID" value="NZ_JNGI01000019.1"/>
</dbReference>
<dbReference type="AlphaFoldDB" id="A0A0L0H046"/>
<name>A0A0L0H046_9ENTR</name>
<keyword evidence="2" id="KW-1185">Reference proteome</keyword>
<accession>A0A0L0H046</accession>
<reference evidence="1 2" key="1">
    <citation type="journal article" date="2015" name="Appl. Environ. Microbiol.">
        <title>The Enterobacterium Trabulsiella odontotermitis Presents Novel Adaptations Related to Its Association with Fungus-Growing Termites.</title>
        <authorList>
            <person name="Sapountzis P."/>
            <person name="Gruntjes T."/>
            <person name="Otani S."/>
            <person name="Estevez J."/>
            <person name="da Costa R.R."/>
            <person name="Plunkett G.3rd."/>
            <person name="Perna N.T."/>
            <person name="Poulsen M."/>
        </authorList>
    </citation>
    <scope>NUCLEOTIDE SEQUENCE [LARGE SCALE GENOMIC DNA]</scope>
    <source>
        <strain evidence="1 2">12</strain>
    </source>
</reference>
<dbReference type="Pfam" id="PF10678">
    <property type="entry name" value="DUF2492"/>
    <property type="match status" value="1"/>
</dbReference>
<sequence>MQSVHGHDVLNMMLESGEGYTKESLEAAIIHRFGEQARFYTCSAEGMTAAELVSFLQMKGKFIPQAAGFTTHKSKICRH</sequence>
<dbReference type="EMBL" id="JNGI01000019">
    <property type="protein sequence ID" value="KNC94830.1"/>
    <property type="molecule type" value="Genomic_DNA"/>
</dbReference>
<organism evidence="1 2">
    <name type="scientific">Trabulsiella odontotermitis</name>
    <dbReference type="NCBI Taxonomy" id="379893"/>
    <lineage>
        <taxon>Bacteria</taxon>
        <taxon>Pseudomonadati</taxon>
        <taxon>Pseudomonadota</taxon>
        <taxon>Gammaproteobacteria</taxon>
        <taxon>Enterobacterales</taxon>
        <taxon>Enterobacteriaceae</taxon>
        <taxon>Trabulsiella</taxon>
    </lineage>
</organism>
<evidence type="ECO:0000313" key="1">
    <source>
        <dbReference type="EMBL" id="KNC94830.1"/>
    </source>
</evidence>
<dbReference type="NCBIfam" id="TIGR03853">
    <property type="entry name" value="matur_matur"/>
    <property type="match status" value="1"/>
</dbReference>